<dbReference type="Gene3D" id="1.10.3720.10">
    <property type="entry name" value="MetI-like"/>
    <property type="match status" value="1"/>
</dbReference>
<gene>
    <name evidence="10" type="ORF">GCM10011385_07420</name>
</gene>
<dbReference type="InterPro" id="IPR035906">
    <property type="entry name" value="MetI-like_sf"/>
</dbReference>
<evidence type="ECO:0000313" key="10">
    <source>
        <dbReference type="EMBL" id="GGA56437.1"/>
    </source>
</evidence>
<keyword evidence="6 8" id="KW-1133">Transmembrane helix</keyword>
<evidence type="ECO:0000256" key="5">
    <source>
        <dbReference type="ARBA" id="ARBA00022692"/>
    </source>
</evidence>
<evidence type="ECO:0000256" key="3">
    <source>
        <dbReference type="ARBA" id="ARBA00022448"/>
    </source>
</evidence>
<dbReference type="CDD" id="cd06261">
    <property type="entry name" value="TM_PBP2"/>
    <property type="match status" value="1"/>
</dbReference>
<comment type="similarity">
    <text evidence="2">Belongs to the binding-protein-dependent transport system permease family. CysTW subfamily.</text>
</comment>
<dbReference type="AlphaFoldDB" id="A0A916RHP3"/>
<feature type="transmembrane region" description="Helical" evidence="8">
    <location>
        <begin position="113"/>
        <end position="136"/>
    </location>
</feature>
<dbReference type="Proteomes" id="UP000636264">
    <property type="component" value="Unassembled WGS sequence"/>
</dbReference>
<dbReference type="Pfam" id="PF00528">
    <property type="entry name" value="BPD_transp_1"/>
    <property type="match status" value="1"/>
</dbReference>
<accession>A0A916RHP3</accession>
<feature type="transmembrane region" description="Helical" evidence="8">
    <location>
        <begin position="29"/>
        <end position="53"/>
    </location>
</feature>
<sequence>MSTTIPNRNTLLAGFSSADWESQRRRVTAVLLILPVVMMTLLFLVPLGYLLWLSFGGPAGFSLNAYKQLSAPFYINLALFTLQLAFLVTIACAVIAYPLAYMLANIENTLSRLVVLGLVISLWLSVLARTYSWIIILQRNGVVNNMLQWMGITDGPLSLVYNQTGVYIGMIHILLPYMVMTLYPTMRAIDGSLVRSALSLGATPWTAFRRIYFPLSMSGLVSGSILVFTMAIGFFVTPAILGGGSANTIVMAIQNQVQVLVDLPLAAATSIILLLVSMLILVVYEKIAGVEKIFGEGR</sequence>
<protein>
    <recommendedName>
        <fullName evidence="9">ABC transmembrane type-1 domain-containing protein</fullName>
    </recommendedName>
</protein>
<feature type="transmembrane region" description="Helical" evidence="8">
    <location>
        <begin position="166"/>
        <end position="186"/>
    </location>
</feature>
<proteinExistence type="inferred from homology"/>
<organism evidence="10 11">
    <name type="scientific">Nitratireductor aestuarii</name>
    <dbReference type="NCBI Taxonomy" id="1735103"/>
    <lineage>
        <taxon>Bacteria</taxon>
        <taxon>Pseudomonadati</taxon>
        <taxon>Pseudomonadota</taxon>
        <taxon>Alphaproteobacteria</taxon>
        <taxon>Hyphomicrobiales</taxon>
        <taxon>Phyllobacteriaceae</taxon>
        <taxon>Nitratireductor</taxon>
    </lineage>
</organism>
<evidence type="ECO:0000256" key="1">
    <source>
        <dbReference type="ARBA" id="ARBA00004651"/>
    </source>
</evidence>
<evidence type="ECO:0000313" key="11">
    <source>
        <dbReference type="Proteomes" id="UP000636264"/>
    </source>
</evidence>
<evidence type="ECO:0000256" key="2">
    <source>
        <dbReference type="ARBA" id="ARBA00007069"/>
    </source>
</evidence>
<dbReference type="GO" id="GO:0005886">
    <property type="term" value="C:plasma membrane"/>
    <property type="evidence" value="ECO:0007669"/>
    <property type="project" value="UniProtKB-SubCell"/>
</dbReference>
<feature type="transmembrane region" description="Helical" evidence="8">
    <location>
        <begin position="219"/>
        <end position="243"/>
    </location>
</feature>
<dbReference type="GO" id="GO:0055085">
    <property type="term" value="P:transmembrane transport"/>
    <property type="evidence" value="ECO:0007669"/>
    <property type="project" value="InterPro"/>
</dbReference>
<dbReference type="PROSITE" id="PS50928">
    <property type="entry name" value="ABC_TM1"/>
    <property type="match status" value="1"/>
</dbReference>
<dbReference type="InterPro" id="IPR000515">
    <property type="entry name" value="MetI-like"/>
</dbReference>
<keyword evidence="4" id="KW-1003">Cell membrane</keyword>
<comment type="subcellular location">
    <subcellularLocation>
        <location evidence="1 8">Cell membrane</location>
        <topology evidence="1 8">Multi-pass membrane protein</topology>
    </subcellularLocation>
</comment>
<keyword evidence="7 8" id="KW-0472">Membrane</keyword>
<dbReference type="EMBL" id="BMIF01000002">
    <property type="protein sequence ID" value="GGA56437.1"/>
    <property type="molecule type" value="Genomic_DNA"/>
</dbReference>
<feature type="domain" description="ABC transmembrane type-1" evidence="9">
    <location>
        <begin position="78"/>
        <end position="284"/>
    </location>
</feature>
<evidence type="ECO:0000259" key="9">
    <source>
        <dbReference type="PROSITE" id="PS50928"/>
    </source>
</evidence>
<dbReference type="SUPFAM" id="SSF161098">
    <property type="entry name" value="MetI-like"/>
    <property type="match status" value="1"/>
</dbReference>
<reference evidence="10" key="1">
    <citation type="journal article" date="2014" name="Int. J. Syst. Evol. Microbiol.">
        <title>Complete genome sequence of Corynebacterium casei LMG S-19264T (=DSM 44701T), isolated from a smear-ripened cheese.</title>
        <authorList>
            <consortium name="US DOE Joint Genome Institute (JGI-PGF)"/>
            <person name="Walter F."/>
            <person name="Albersmeier A."/>
            <person name="Kalinowski J."/>
            <person name="Ruckert C."/>
        </authorList>
    </citation>
    <scope>NUCLEOTIDE SEQUENCE</scope>
    <source>
        <strain evidence="10">CGMCC 1.15320</strain>
    </source>
</reference>
<dbReference type="PANTHER" id="PTHR42929:SF5">
    <property type="entry name" value="ABC TRANSPORTER PERMEASE PROTEIN"/>
    <property type="match status" value="1"/>
</dbReference>
<evidence type="ECO:0000256" key="4">
    <source>
        <dbReference type="ARBA" id="ARBA00022475"/>
    </source>
</evidence>
<keyword evidence="11" id="KW-1185">Reference proteome</keyword>
<keyword evidence="5 8" id="KW-0812">Transmembrane</keyword>
<evidence type="ECO:0000256" key="8">
    <source>
        <dbReference type="RuleBase" id="RU363032"/>
    </source>
</evidence>
<dbReference type="PANTHER" id="PTHR42929">
    <property type="entry name" value="INNER MEMBRANE ABC TRANSPORTER PERMEASE PROTEIN YDCU-RELATED-RELATED"/>
    <property type="match status" value="1"/>
</dbReference>
<feature type="transmembrane region" description="Helical" evidence="8">
    <location>
        <begin position="263"/>
        <end position="284"/>
    </location>
</feature>
<reference evidence="10" key="2">
    <citation type="submission" date="2020-09" db="EMBL/GenBank/DDBJ databases">
        <authorList>
            <person name="Sun Q."/>
            <person name="Zhou Y."/>
        </authorList>
    </citation>
    <scope>NUCLEOTIDE SEQUENCE</scope>
    <source>
        <strain evidence="10">CGMCC 1.15320</strain>
    </source>
</reference>
<evidence type="ECO:0000256" key="7">
    <source>
        <dbReference type="ARBA" id="ARBA00023136"/>
    </source>
</evidence>
<feature type="transmembrane region" description="Helical" evidence="8">
    <location>
        <begin position="73"/>
        <end position="101"/>
    </location>
</feature>
<name>A0A916RHP3_9HYPH</name>
<evidence type="ECO:0000256" key="6">
    <source>
        <dbReference type="ARBA" id="ARBA00022989"/>
    </source>
</evidence>
<keyword evidence="3 8" id="KW-0813">Transport</keyword>
<comment type="caution">
    <text evidence="10">The sequence shown here is derived from an EMBL/GenBank/DDBJ whole genome shotgun (WGS) entry which is preliminary data.</text>
</comment>
<dbReference type="RefSeq" id="WP_188719615.1">
    <property type="nucleotide sequence ID" value="NZ_BMIF01000002.1"/>
</dbReference>